<evidence type="ECO:0000313" key="2">
    <source>
        <dbReference type="EMBL" id="EFC90799.1"/>
    </source>
</evidence>
<gene>
    <name evidence="2" type="ORF">Dpep_0773</name>
</gene>
<dbReference type="STRING" id="469381.Dpep_0773"/>
<sequence length="231" mass="24295">MKKFLVSLLAVAVVLSMAGVVLAVDTGHAGHTDPTTPGVKTPTSEDVTVISTDVLKDAPVGVELVVADMESDPEKLATELANLPGFTSNDIFIDDDNKVAEGQRVTPVTKLPLSVDVASVDDPLVLGLSMDWNASYQAFLRAHTSGKVSVDKKTYTVSKDNWRGKPVVSLAESGDLVKLSIYSPDLFFSSNDVVIAKVEAPASSGSSSSGCNVGFAPMALLLGLPLFFLKK</sequence>
<dbReference type="AlphaFoldDB" id="D2Z5Q2"/>
<reference evidence="2 3" key="1">
    <citation type="journal article" date="2010" name="Stand. Genomic Sci.">
        <title>Permanent draft genome sequence of Dethiosulfovibrio peptidovorans type strain (SEBR 4207).</title>
        <authorList>
            <person name="Labutti K."/>
            <person name="Mayilraj S."/>
            <person name="Clum A."/>
            <person name="Lucas S."/>
            <person name="Glavina Del Rio T."/>
            <person name="Nolan M."/>
            <person name="Tice H."/>
            <person name="Cheng J.F."/>
            <person name="Pitluck S."/>
            <person name="Liolios K."/>
            <person name="Ivanova N."/>
            <person name="Mavromatis K."/>
            <person name="Mikhailova N."/>
            <person name="Pati A."/>
            <person name="Goodwin L."/>
            <person name="Chen A."/>
            <person name="Palaniappan K."/>
            <person name="Land M."/>
            <person name="Hauser L."/>
            <person name="Chang Y.J."/>
            <person name="Jeffries C.D."/>
            <person name="Rohde M."/>
            <person name="Spring S."/>
            <person name="Goker M."/>
            <person name="Woyke T."/>
            <person name="Bristow J."/>
            <person name="Eisen J.A."/>
            <person name="Markowitz V."/>
            <person name="Hugenholtz P."/>
            <person name="Kyrpides N.C."/>
            <person name="Klenk H.P."/>
            <person name="Lapidus A."/>
        </authorList>
    </citation>
    <scope>NUCLEOTIDE SEQUENCE [LARGE SCALE GENOMIC DNA]</scope>
    <source>
        <strain evidence="2 3">DSM 11002</strain>
    </source>
</reference>
<feature type="signal peptide" evidence="1">
    <location>
        <begin position="1"/>
        <end position="23"/>
    </location>
</feature>
<name>D2Z5Q2_9BACT</name>
<comment type="caution">
    <text evidence="2">The sequence shown here is derived from an EMBL/GenBank/DDBJ whole genome shotgun (WGS) entry which is preliminary data.</text>
</comment>
<accession>D2Z5Q2</accession>
<dbReference type="EMBL" id="ABTR02000001">
    <property type="protein sequence ID" value="EFC90799.1"/>
    <property type="molecule type" value="Genomic_DNA"/>
</dbReference>
<evidence type="ECO:0000256" key="1">
    <source>
        <dbReference type="SAM" id="SignalP"/>
    </source>
</evidence>
<dbReference type="RefSeq" id="WP_005659785.1">
    <property type="nucleotide sequence ID" value="NZ_ABTR02000001.1"/>
</dbReference>
<feature type="chain" id="PRO_5003039503" evidence="1">
    <location>
        <begin position="24"/>
        <end position="231"/>
    </location>
</feature>
<dbReference type="PaxDb" id="469381-Dpep_0773"/>
<dbReference type="Proteomes" id="UP000006427">
    <property type="component" value="Unassembled WGS sequence"/>
</dbReference>
<organism evidence="2 3">
    <name type="scientific">Dethiosulfovibrio peptidovorans DSM 11002</name>
    <dbReference type="NCBI Taxonomy" id="469381"/>
    <lineage>
        <taxon>Bacteria</taxon>
        <taxon>Thermotogati</taxon>
        <taxon>Synergistota</taxon>
        <taxon>Synergistia</taxon>
        <taxon>Synergistales</taxon>
        <taxon>Dethiosulfovibrionaceae</taxon>
        <taxon>Dethiosulfovibrio</taxon>
    </lineage>
</organism>
<dbReference type="InterPro" id="IPR030821">
    <property type="entry name" value="Synergist_CTERM"/>
</dbReference>
<keyword evidence="1" id="KW-0732">Signal</keyword>
<protein>
    <submittedName>
        <fullName evidence="2">Uncharacterized protein</fullName>
    </submittedName>
</protein>
<proteinExistence type="predicted"/>
<evidence type="ECO:0000313" key="3">
    <source>
        <dbReference type="Proteomes" id="UP000006427"/>
    </source>
</evidence>
<keyword evidence="3" id="KW-1185">Reference proteome</keyword>
<dbReference type="NCBIfam" id="TIGR04564">
    <property type="entry name" value="Synergist_CTERM"/>
    <property type="match status" value="1"/>
</dbReference>